<comment type="similarity">
    <text evidence="4 5">Belongs to the universal ribosomal protein uS15 family.</text>
</comment>
<dbReference type="InterPro" id="IPR005290">
    <property type="entry name" value="Ribosomal_uS15_bac-type"/>
</dbReference>
<dbReference type="PROSITE" id="PS00362">
    <property type="entry name" value="RIBOSOMAL_S15"/>
    <property type="match status" value="1"/>
</dbReference>
<evidence type="ECO:0000256" key="5">
    <source>
        <dbReference type="RuleBase" id="RU003919"/>
    </source>
</evidence>
<organism evidence="7 8">
    <name type="scientific">Candidatus Uhrbacteria bacterium CG_4_9_14_3_um_filter_41_35</name>
    <dbReference type="NCBI Taxonomy" id="1975034"/>
    <lineage>
        <taxon>Bacteria</taxon>
        <taxon>Candidatus Uhriibacteriota</taxon>
    </lineage>
</organism>
<comment type="function">
    <text evidence="4 6">One of the primary rRNA binding proteins, it binds directly to 16S rRNA where it helps nucleate assembly of the platform of the 30S subunit by binding and bridging several RNA helices of the 16S rRNA.</text>
</comment>
<dbReference type="Pfam" id="PF00312">
    <property type="entry name" value="Ribosomal_S15"/>
    <property type="match status" value="1"/>
</dbReference>
<dbReference type="GO" id="GO:0005737">
    <property type="term" value="C:cytoplasm"/>
    <property type="evidence" value="ECO:0007669"/>
    <property type="project" value="UniProtKB-ARBA"/>
</dbReference>
<dbReference type="Gene3D" id="6.10.250.3130">
    <property type="match status" value="1"/>
</dbReference>
<evidence type="ECO:0000313" key="7">
    <source>
        <dbReference type="EMBL" id="PJA45888.1"/>
    </source>
</evidence>
<evidence type="ECO:0000313" key="8">
    <source>
        <dbReference type="Proteomes" id="UP000231263"/>
    </source>
</evidence>
<dbReference type="Proteomes" id="UP000231263">
    <property type="component" value="Unassembled WGS sequence"/>
</dbReference>
<dbReference type="GO" id="GO:0005840">
    <property type="term" value="C:ribosome"/>
    <property type="evidence" value="ECO:0007669"/>
    <property type="project" value="UniProtKB-KW"/>
</dbReference>
<dbReference type="SUPFAM" id="SSF47060">
    <property type="entry name" value="S15/NS1 RNA-binding domain"/>
    <property type="match status" value="1"/>
</dbReference>
<dbReference type="InterPro" id="IPR009068">
    <property type="entry name" value="uS15_NS1_RNA-bd_sf"/>
</dbReference>
<name>A0A2M7XDC3_9BACT</name>
<evidence type="ECO:0000256" key="4">
    <source>
        <dbReference type="HAMAP-Rule" id="MF_01343"/>
    </source>
</evidence>
<dbReference type="InterPro" id="IPR000589">
    <property type="entry name" value="Ribosomal_uS15"/>
</dbReference>
<evidence type="ECO:0000256" key="3">
    <source>
        <dbReference type="ARBA" id="ARBA00064542"/>
    </source>
</evidence>
<dbReference type="GO" id="GO:1990904">
    <property type="term" value="C:ribonucleoprotein complex"/>
    <property type="evidence" value="ECO:0007669"/>
    <property type="project" value="UniProtKB-KW"/>
</dbReference>
<evidence type="ECO:0000256" key="6">
    <source>
        <dbReference type="RuleBase" id="RU004524"/>
    </source>
</evidence>
<comment type="caution">
    <text evidence="7">The sequence shown here is derived from an EMBL/GenBank/DDBJ whole genome shotgun (WGS) entry which is preliminary data.</text>
</comment>
<dbReference type="CDD" id="cd00353">
    <property type="entry name" value="Ribosomal_S15p_S13e"/>
    <property type="match status" value="1"/>
</dbReference>
<dbReference type="GO" id="GO:0003735">
    <property type="term" value="F:structural constituent of ribosome"/>
    <property type="evidence" value="ECO:0007669"/>
    <property type="project" value="InterPro"/>
</dbReference>
<comment type="subunit">
    <text evidence="3 4">Part of the 30S ribosomal subunit. Forms a bridge to the 50S subunit in the 70S ribosome, contacting the 23S rRNA.</text>
</comment>
<protein>
    <recommendedName>
        <fullName evidence="4">Small ribosomal subunit protein uS15</fullName>
    </recommendedName>
</protein>
<dbReference type="GO" id="GO:0019843">
    <property type="term" value="F:rRNA binding"/>
    <property type="evidence" value="ECO:0007669"/>
    <property type="project" value="UniProtKB-UniRule"/>
</dbReference>
<reference evidence="8" key="1">
    <citation type="submission" date="2017-09" db="EMBL/GenBank/DDBJ databases">
        <title>Depth-based differentiation of microbial function through sediment-hosted aquifers and enrichment of novel symbionts in the deep terrestrial subsurface.</title>
        <authorList>
            <person name="Probst A.J."/>
            <person name="Ladd B."/>
            <person name="Jarett J.K."/>
            <person name="Geller-Mcgrath D.E."/>
            <person name="Sieber C.M.K."/>
            <person name="Emerson J.B."/>
            <person name="Anantharaman K."/>
            <person name="Thomas B.C."/>
            <person name="Malmstrom R."/>
            <person name="Stieglmeier M."/>
            <person name="Klingl A."/>
            <person name="Woyke T."/>
            <person name="Ryan C.M."/>
            <person name="Banfield J.F."/>
        </authorList>
    </citation>
    <scope>NUCLEOTIDE SEQUENCE [LARGE SCALE GENOMIC DNA]</scope>
</reference>
<keyword evidence="4 6" id="KW-0699">rRNA-binding</keyword>
<dbReference type="AlphaFoldDB" id="A0A2M7XDC3"/>
<sequence>MLTKKQKQNIIEKFKTHETDTGSPQVQIAILTAEVKDLTAHLRNHKKDFSSRRGLIKKVVERRRLLKYLEREDLKAYKKLVDDLKLRVAKK</sequence>
<evidence type="ECO:0000256" key="1">
    <source>
        <dbReference type="ARBA" id="ARBA00022980"/>
    </source>
</evidence>
<dbReference type="FunFam" id="1.10.287.10:FF:000002">
    <property type="entry name" value="30S ribosomal protein S15"/>
    <property type="match status" value="1"/>
</dbReference>
<comment type="function">
    <text evidence="4">Forms an intersubunit bridge (bridge B4) with the 23S rRNA of the 50S subunit in the ribosome.</text>
</comment>
<dbReference type="NCBIfam" id="TIGR00952">
    <property type="entry name" value="S15_bact"/>
    <property type="match status" value="1"/>
</dbReference>
<accession>A0A2M7XDC3</accession>
<dbReference type="PANTHER" id="PTHR23321">
    <property type="entry name" value="RIBOSOMAL PROTEIN S15, BACTERIAL AND ORGANELLAR"/>
    <property type="match status" value="1"/>
</dbReference>
<dbReference type="SMART" id="SM01387">
    <property type="entry name" value="Ribosomal_S15"/>
    <property type="match status" value="1"/>
</dbReference>
<dbReference type="PANTHER" id="PTHR23321:SF26">
    <property type="entry name" value="SMALL RIBOSOMAL SUBUNIT PROTEIN US15M"/>
    <property type="match status" value="1"/>
</dbReference>
<evidence type="ECO:0000256" key="2">
    <source>
        <dbReference type="ARBA" id="ARBA00023274"/>
    </source>
</evidence>
<keyword evidence="4 6" id="KW-0694">RNA-binding</keyword>
<keyword evidence="2 4" id="KW-0687">Ribonucleoprotein</keyword>
<dbReference type="EMBL" id="PFWT01000023">
    <property type="protein sequence ID" value="PJA45888.1"/>
    <property type="molecule type" value="Genomic_DNA"/>
</dbReference>
<keyword evidence="1 4" id="KW-0689">Ribosomal protein</keyword>
<dbReference type="Gene3D" id="1.10.287.10">
    <property type="entry name" value="S15/NS1, RNA-binding"/>
    <property type="match status" value="1"/>
</dbReference>
<dbReference type="HAMAP" id="MF_01343_B">
    <property type="entry name" value="Ribosomal_uS15_B"/>
    <property type="match status" value="1"/>
</dbReference>
<dbReference type="GO" id="GO:0006412">
    <property type="term" value="P:translation"/>
    <property type="evidence" value="ECO:0007669"/>
    <property type="project" value="UniProtKB-UniRule"/>
</dbReference>
<proteinExistence type="inferred from homology"/>
<gene>
    <name evidence="4" type="primary">rpsO</name>
    <name evidence="7" type="ORF">CO173_04215</name>
</gene>